<evidence type="ECO:0000256" key="1">
    <source>
        <dbReference type="SAM" id="MobiDB-lite"/>
    </source>
</evidence>
<name>T0R0I9_SAPDV</name>
<dbReference type="OMA" id="IEMEWKP"/>
<evidence type="ECO:0008006" key="4">
    <source>
        <dbReference type="Google" id="ProtNLM"/>
    </source>
</evidence>
<gene>
    <name evidence="2" type="ORF">SDRG_02347</name>
</gene>
<feature type="compositionally biased region" description="Basic residues" evidence="1">
    <location>
        <begin position="45"/>
        <end position="55"/>
    </location>
</feature>
<dbReference type="AlphaFoldDB" id="T0R0I9"/>
<dbReference type="RefSeq" id="XP_008606150.1">
    <property type="nucleotide sequence ID" value="XM_008607928.1"/>
</dbReference>
<dbReference type="GeneID" id="19943074"/>
<proteinExistence type="predicted"/>
<dbReference type="VEuPathDB" id="FungiDB:SDRG_02347"/>
<protein>
    <recommendedName>
        <fullName evidence="4">Coiled-coil SMC6 And NSE5 INteracting (CANIN) domain-containing protein</fullName>
    </recommendedName>
</protein>
<dbReference type="eggNOG" id="ENOG502QW9W">
    <property type="taxonomic scope" value="Eukaryota"/>
</dbReference>
<evidence type="ECO:0000313" key="2">
    <source>
        <dbReference type="EMBL" id="EQC40451.1"/>
    </source>
</evidence>
<organism evidence="2 3">
    <name type="scientific">Saprolegnia diclina (strain VS20)</name>
    <dbReference type="NCBI Taxonomy" id="1156394"/>
    <lineage>
        <taxon>Eukaryota</taxon>
        <taxon>Sar</taxon>
        <taxon>Stramenopiles</taxon>
        <taxon>Oomycota</taxon>
        <taxon>Saprolegniomycetes</taxon>
        <taxon>Saprolegniales</taxon>
        <taxon>Saprolegniaceae</taxon>
        <taxon>Saprolegnia</taxon>
    </lineage>
</organism>
<dbReference type="Proteomes" id="UP000030762">
    <property type="component" value="Unassembled WGS sequence"/>
</dbReference>
<dbReference type="OrthoDB" id="110562at2759"/>
<dbReference type="EMBL" id="JH767136">
    <property type="protein sequence ID" value="EQC40451.1"/>
    <property type="molecule type" value="Genomic_DNA"/>
</dbReference>
<sequence>MLQAMRRSSRVQARVEAAADAPPSREASPSPERKPPSRAKAAPQHPRKAALKKPKQGADDGSEDSDVDILRQLKDTRPIKKRVNKRKETASGIPLLDSLDALLAADSAEVEKKKEHTRKLQKIMQETAEIQEQDHVMDSEIAANLKDLQADEHLFSIEKQAETEQFGYVFEPMTEPIPLPRFESVKTDDADLALLYDAIALATDNLEELGSLLHSKIILIYLHEKCGLVEAPAPITAYLFALVGAHPNDHIVRGAFLNLFLLLTSNKSDIVQFTNGLPSALLAQHVPLPISMAAKSLELDHFLATFKLYGFQETKRGLNSVQRASTRETTTVNDALPFPSLNMEYTVMVFILALRTESMKLPDFDTFCAVVFFLRLQFETTIRPQLLELTSYALEALLDQFTPREWRRDYARKLIMKIASGSEGYFKSAAGWLTIARRLPRTDRGTQLTTGLAVYVLQHRIDQNGAANEEPLEFPVGYHIVIDIVAALVDSLTHTYAQNNVHVTAPPYEMICMKIGLMDLALQAYLNDAKTQDISLLLGKLDLLADANKAMQCEEWHQLKTLVSLMHRKYAPEHLRVGRSEPPKAKKPLVFDE</sequence>
<dbReference type="InParanoid" id="T0R0I9"/>
<evidence type="ECO:0000313" key="3">
    <source>
        <dbReference type="Proteomes" id="UP000030762"/>
    </source>
</evidence>
<reference evidence="2 3" key="1">
    <citation type="submission" date="2012-04" db="EMBL/GenBank/DDBJ databases">
        <title>The Genome Sequence of Saprolegnia declina VS20.</title>
        <authorList>
            <consortium name="The Broad Institute Genome Sequencing Platform"/>
            <person name="Russ C."/>
            <person name="Nusbaum C."/>
            <person name="Tyler B."/>
            <person name="van West P."/>
            <person name="Dieguez-Uribeondo J."/>
            <person name="de Bruijn I."/>
            <person name="Tripathy S."/>
            <person name="Jiang R."/>
            <person name="Young S.K."/>
            <person name="Zeng Q."/>
            <person name="Gargeya S."/>
            <person name="Fitzgerald M."/>
            <person name="Haas B."/>
            <person name="Abouelleil A."/>
            <person name="Alvarado L."/>
            <person name="Arachchi H.M."/>
            <person name="Berlin A."/>
            <person name="Chapman S.B."/>
            <person name="Goldberg J."/>
            <person name="Griggs A."/>
            <person name="Gujja S."/>
            <person name="Hansen M."/>
            <person name="Howarth C."/>
            <person name="Imamovic A."/>
            <person name="Larimer J."/>
            <person name="McCowen C."/>
            <person name="Montmayeur A."/>
            <person name="Murphy C."/>
            <person name="Neiman D."/>
            <person name="Pearson M."/>
            <person name="Priest M."/>
            <person name="Roberts A."/>
            <person name="Saif S."/>
            <person name="Shea T."/>
            <person name="Sisk P."/>
            <person name="Sykes S."/>
            <person name="Wortman J."/>
            <person name="Nusbaum C."/>
            <person name="Birren B."/>
        </authorList>
    </citation>
    <scope>NUCLEOTIDE SEQUENCE [LARGE SCALE GENOMIC DNA]</scope>
    <source>
        <strain evidence="2 3">VS20</strain>
    </source>
</reference>
<feature type="region of interest" description="Disordered" evidence="1">
    <location>
        <begin position="1"/>
        <end position="68"/>
    </location>
</feature>
<accession>T0R0I9</accession>
<feature type="compositionally biased region" description="Low complexity" evidence="1">
    <location>
        <begin position="16"/>
        <end position="30"/>
    </location>
</feature>
<keyword evidence="3" id="KW-1185">Reference proteome</keyword>